<sequence length="434" mass="49453">MEQRFLPAWDRFMDGSRWDPPNSDEGRNIYDSCCQLYIQFSNFDELQINFDNEHPHDITVPTATIECKTENRHNAHVDYTDDVKNLSTTDIAHMKDVIVDVCDIEEPVPQTTQVEVPDMVVFLNKEWTELNDLEVRESLTSSEIPGDDMPIGCGSAFALEVLMASPKNKSSENESIDIYKLVDLSVIAIGERSYPNVISFLIYTLRTRWFFKRGRMLWLCTGLRGRGSKSGPQVETRLKESKVVLTIQLNHLDNDNNNLPIIFPPINHENLYISTEKILHVHSDNQQHSFSDSDSDLDSGSISSSTFSPSESSPSPPSPIVSVSDLTGIPASDAAGWFDSWMNILCAKVRLFYISFISWRGVFLSFRSSAFTVVLMAFLYFLRRRRLRNYQESKGRLIGIIKEKDKKINQLLDQISRMNQVLLAFQRVSTSSTP</sequence>
<dbReference type="PANTHER" id="PTHR37206:SF1">
    <property type="entry name" value="TRANSMEMBRANE PROTEIN"/>
    <property type="match status" value="1"/>
</dbReference>
<comment type="caution">
    <text evidence="3">The sequence shown here is derived from an EMBL/GenBank/DDBJ whole genome shotgun (WGS) entry which is preliminary data.</text>
</comment>
<dbReference type="AlphaFoldDB" id="A0ABD3DAP4"/>
<feature type="region of interest" description="Disordered" evidence="1">
    <location>
        <begin position="286"/>
        <end position="320"/>
    </location>
</feature>
<evidence type="ECO:0000313" key="4">
    <source>
        <dbReference type="Proteomes" id="UP001632038"/>
    </source>
</evidence>
<feature type="compositionally biased region" description="Low complexity" evidence="1">
    <location>
        <begin position="298"/>
        <end position="313"/>
    </location>
</feature>
<name>A0ABD3DAP4_9LAMI</name>
<keyword evidence="4" id="KW-1185">Reference proteome</keyword>
<keyword evidence="2" id="KW-0472">Membrane</keyword>
<keyword evidence="2" id="KW-0812">Transmembrane</keyword>
<dbReference type="Proteomes" id="UP001632038">
    <property type="component" value="Unassembled WGS sequence"/>
</dbReference>
<evidence type="ECO:0000256" key="2">
    <source>
        <dbReference type="SAM" id="Phobius"/>
    </source>
</evidence>
<evidence type="ECO:0008006" key="5">
    <source>
        <dbReference type="Google" id="ProtNLM"/>
    </source>
</evidence>
<keyword evidence="2" id="KW-1133">Transmembrane helix</keyword>
<accession>A0ABD3DAP4</accession>
<organism evidence="3 4">
    <name type="scientific">Castilleja foliolosa</name>
    <dbReference type="NCBI Taxonomy" id="1961234"/>
    <lineage>
        <taxon>Eukaryota</taxon>
        <taxon>Viridiplantae</taxon>
        <taxon>Streptophyta</taxon>
        <taxon>Embryophyta</taxon>
        <taxon>Tracheophyta</taxon>
        <taxon>Spermatophyta</taxon>
        <taxon>Magnoliopsida</taxon>
        <taxon>eudicotyledons</taxon>
        <taxon>Gunneridae</taxon>
        <taxon>Pentapetalae</taxon>
        <taxon>asterids</taxon>
        <taxon>lamiids</taxon>
        <taxon>Lamiales</taxon>
        <taxon>Orobanchaceae</taxon>
        <taxon>Pedicularideae</taxon>
        <taxon>Castillejinae</taxon>
        <taxon>Castilleja</taxon>
    </lineage>
</organism>
<evidence type="ECO:0000313" key="3">
    <source>
        <dbReference type="EMBL" id="KAL3637960.1"/>
    </source>
</evidence>
<reference evidence="4" key="1">
    <citation type="journal article" date="2024" name="IScience">
        <title>Strigolactones Initiate the Formation of Haustorium-like Structures in Castilleja.</title>
        <authorList>
            <person name="Buerger M."/>
            <person name="Peterson D."/>
            <person name="Chory J."/>
        </authorList>
    </citation>
    <scope>NUCLEOTIDE SEQUENCE [LARGE SCALE GENOMIC DNA]</scope>
</reference>
<proteinExistence type="predicted"/>
<evidence type="ECO:0000256" key="1">
    <source>
        <dbReference type="SAM" id="MobiDB-lite"/>
    </source>
</evidence>
<protein>
    <recommendedName>
        <fullName evidence="5">Transmembrane protein</fullName>
    </recommendedName>
</protein>
<feature type="transmembrane region" description="Helical" evidence="2">
    <location>
        <begin position="357"/>
        <end position="382"/>
    </location>
</feature>
<dbReference type="PANTHER" id="PTHR37206">
    <property type="entry name" value="TRANSMEMBRANE PROTEIN"/>
    <property type="match status" value="1"/>
</dbReference>
<dbReference type="EMBL" id="JAVIJP010000023">
    <property type="protein sequence ID" value="KAL3637960.1"/>
    <property type="molecule type" value="Genomic_DNA"/>
</dbReference>
<gene>
    <name evidence="3" type="ORF">CASFOL_018408</name>
</gene>